<feature type="domain" description="Response regulatory" evidence="13">
    <location>
        <begin position="628"/>
        <end position="740"/>
    </location>
</feature>
<dbReference type="PRINTS" id="PR00344">
    <property type="entry name" value="BCTRLSENSOR"/>
</dbReference>
<feature type="modified residue" description="4-aspartylphosphate" evidence="11">
    <location>
        <position position="677"/>
    </location>
</feature>
<evidence type="ECO:0000256" key="2">
    <source>
        <dbReference type="ARBA" id="ARBA00012438"/>
    </source>
</evidence>
<evidence type="ECO:0000256" key="3">
    <source>
        <dbReference type="ARBA" id="ARBA00018672"/>
    </source>
</evidence>
<dbReference type="InterPro" id="IPR004358">
    <property type="entry name" value="Sig_transdc_His_kin-like_C"/>
</dbReference>
<dbReference type="SMART" id="SM00448">
    <property type="entry name" value="REC"/>
    <property type="match status" value="1"/>
</dbReference>
<dbReference type="RefSeq" id="WP_106064692.1">
    <property type="nucleotide sequence ID" value="NZ_PVXO01000071.1"/>
</dbReference>
<evidence type="ECO:0000313" key="15">
    <source>
        <dbReference type="Proteomes" id="UP000239706"/>
    </source>
</evidence>
<dbReference type="Pfam" id="PF00072">
    <property type="entry name" value="Response_reg"/>
    <property type="match status" value="1"/>
</dbReference>
<evidence type="ECO:0000259" key="13">
    <source>
        <dbReference type="PROSITE" id="PS50110"/>
    </source>
</evidence>
<feature type="domain" description="Histidine kinase" evidence="12">
    <location>
        <begin position="394"/>
        <end position="609"/>
    </location>
</feature>
<evidence type="ECO:0000256" key="11">
    <source>
        <dbReference type="PROSITE-ProRule" id="PRU00169"/>
    </source>
</evidence>
<dbReference type="CDD" id="cd00156">
    <property type="entry name" value="REC"/>
    <property type="match status" value="1"/>
</dbReference>
<accession>A0A2T0B0N1</accession>
<dbReference type="GO" id="GO:0000155">
    <property type="term" value="F:phosphorelay sensor kinase activity"/>
    <property type="evidence" value="ECO:0007669"/>
    <property type="project" value="InterPro"/>
</dbReference>
<organism evidence="14 15">
    <name type="scientific">Clostridium liquoris</name>
    <dbReference type="NCBI Taxonomy" id="1289519"/>
    <lineage>
        <taxon>Bacteria</taxon>
        <taxon>Bacillati</taxon>
        <taxon>Bacillota</taxon>
        <taxon>Clostridia</taxon>
        <taxon>Eubacteriales</taxon>
        <taxon>Clostridiaceae</taxon>
        <taxon>Clostridium</taxon>
    </lineage>
</organism>
<keyword evidence="9" id="KW-0902">Two-component regulatory system</keyword>
<reference evidence="14 15" key="1">
    <citation type="submission" date="2018-03" db="EMBL/GenBank/DDBJ databases">
        <title>Genome sequence of Clostridium liquoris DSM 100320.</title>
        <authorList>
            <person name="Poehlein A."/>
            <person name="Daniel R."/>
        </authorList>
    </citation>
    <scope>NUCLEOTIDE SEQUENCE [LARGE SCALE GENOMIC DNA]</scope>
    <source>
        <strain evidence="14 15">DSM 100320</strain>
    </source>
</reference>
<dbReference type="InterPro" id="IPR001789">
    <property type="entry name" value="Sig_transdc_resp-reg_receiver"/>
</dbReference>
<dbReference type="PROSITE" id="PS50109">
    <property type="entry name" value="HIS_KIN"/>
    <property type="match status" value="1"/>
</dbReference>
<dbReference type="PANTHER" id="PTHR43065">
    <property type="entry name" value="SENSOR HISTIDINE KINASE"/>
    <property type="match status" value="1"/>
</dbReference>
<dbReference type="AlphaFoldDB" id="A0A2T0B0N1"/>
<sequence>MSCTYKKVMEDNKAKKILCISTEFLNTNNFPIFIKEYISKALYKNEKVLIFTDDLIYKDLEKIFYSCQDLIIDSLNTGLLKINLYDPVSFGSNSKELLKILGYTAKTKEKINIIWDFKNFAKRSGKFKELNRCIENIFSYSNVKVRNMVYIDNYKYNVKSLEKLCANFDNMIVFDRNKELYFNCNEDIDKILWILNSNAQLKYQNKNLVLFNDMFSNIPKTSDKDGFKSIILNKIKDICNVDFCIMYTTEKLKENILGLDSCFGVTKKHRYYMINDRNLIEYQRMINMKITNESCSMFIDFNELDEKNLKHIFITLGLYCSIAVYVDYYEDIKGAIWVGRYENNKRISKEDIDYIESICRTAFYLIQEQNKFSDLQNKLIENEKLRAMGEMAAGIAHDINNILTPIIGSIQLLKDSNIEDKNIIKQLKIIEICAYDGINIANKVKSFTKQYNMSSKLEVFNIDDIMLDAIDLTKNKWLTESALNGISINMVSSLKSKAKVKGNATELREVFINIIRNAIDAMDKGGNIEIITENKEKTVNIQIRDNGIGMNEDVVKRAFEPFFTTKGSKGSGLGLSVSYKIIQDHGGFIKIESKENLGTFFYISLPICNSVNKICGEMNEEDIDFHGNILIIDDQQQIRSVIADMIKSIVKCRIKSCGNENIEEELSRRKYDIVICDFSMPGMNGIQVSNIAKKINEEVFFCLMTGWVGNFNNNMTKNIDLILNKPINKEKLREMFISYKDMVNI</sequence>
<dbReference type="InterPro" id="IPR011006">
    <property type="entry name" value="CheY-like_superfamily"/>
</dbReference>
<dbReference type="InterPro" id="IPR003594">
    <property type="entry name" value="HATPase_dom"/>
</dbReference>
<dbReference type="Gene3D" id="3.40.50.2300">
    <property type="match status" value="1"/>
</dbReference>
<dbReference type="GO" id="GO:0005524">
    <property type="term" value="F:ATP binding"/>
    <property type="evidence" value="ECO:0007669"/>
    <property type="project" value="UniProtKB-KW"/>
</dbReference>
<dbReference type="SMART" id="SM00387">
    <property type="entry name" value="HATPase_c"/>
    <property type="match status" value="1"/>
</dbReference>
<evidence type="ECO:0000256" key="5">
    <source>
        <dbReference type="ARBA" id="ARBA00022679"/>
    </source>
</evidence>
<comment type="function">
    <text evidence="10">May play the central regulatory role in sporulation. It may be an element of the effector pathway responsible for the activation of sporulation genes in response to nutritional stress. Spo0A may act in concert with spo0H (a sigma factor) to control the expression of some genes that are critical to the sporulation process.</text>
</comment>
<evidence type="ECO:0000256" key="8">
    <source>
        <dbReference type="ARBA" id="ARBA00022840"/>
    </source>
</evidence>
<dbReference type="InterPro" id="IPR036097">
    <property type="entry name" value="HisK_dim/P_sf"/>
</dbReference>
<dbReference type="OrthoDB" id="9784397at2"/>
<keyword evidence="8" id="KW-0067">ATP-binding</keyword>
<evidence type="ECO:0000256" key="9">
    <source>
        <dbReference type="ARBA" id="ARBA00023012"/>
    </source>
</evidence>
<dbReference type="SUPFAM" id="SSF52172">
    <property type="entry name" value="CheY-like"/>
    <property type="match status" value="1"/>
</dbReference>
<dbReference type="InterPro" id="IPR036890">
    <property type="entry name" value="HATPase_C_sf"/>
</dbReference>
<keyword evidence="4 11" id="KW-0597">Phosphoprotein</keyword>
<evidence type="ECO:0000256" key="6">
    <source>
        <dbReference type="ARBA" id="ARBA00022741"/>
    </source>
</evidence>
<proteinExistence type="predicted"/>
<protein>
    <recommendedName>
        <fullName evidence="3">Stage 0 sporulation protein A homolog</fullName>
        <ecNumber evidence="2">2.7.13.3</ecNumber>
    </recommendedName>
</protein>
<dbReference type="Pfam" id="PF00512">
    <property type="entry name" value="HisKA"/>
    <property type="match status" value="1"/>
</dbReference>
<dbReference type="EC" id="2.7.13.3" evidence="2"/>
<dbReference type="SUPFAM" id="SSF47384">
    <property type="entry name" value="Homodimeric domain of signal transducing histidine kinase"/>
    <property type="match status" value="1"/>
</dbReference>
<dbReference type="PROSITE" id="PS50110">
    <property type="entry name" value="RESPONSE_REGULATORY"/>
    <property type="match status" value="1"/>
</dbReference>
<comment type="caution">
    <text evidence="14">The sequence shown here is derived from an EMBL/GenBank/DDBJ whole genome shotgun (WGS) entry which is preliminary data.</text>
</comment>
<dbReference type="SUPFAM" id="SSF55874">
    <property type="entry name" value="ATPase domain of HSP90 chaperone/DNA topoisomerase II/histidine kinase"/>
    <property type="match status" value="1"/>
</dbReference>
<evidence type="ECO:0000256" key="1">
    <source>
        <dbReference type="ARBA" id="ARBA00000085"/>
    </source>
</evidence>
<keyword evidence="15" id="KW-1185">Reference proteome</keyword>
<name>A0A2T0B0N1_9CLOT</name>
<dbReference type="EMBL" id="PVXO01000071">
    <property type="protein sequence ID" value="PRR76930.1"/>
    <property type="molecule type" value="Genomic_DNA"/>
</dbReference>
<evidence type="ECO:0000256" key="10">
    <source>
        <dbReference type="ARBA" id="ARBA00024867"/>
    </source>
</evidence>
<keyword evidence="6" id="KW-0547">Nucleotide-binding</keyword>
<dbReference type="Gene3D" id="3.30.565.10">
    <property type="entry name" value="Histidine kinase-like ATPase, C-terminal domain"/>
    <property type="match status" value="1"/>
</dbReference>
<evidence type="ECO:0000256" key="4">
    <source>
        <dbReference type="ARBA" id="ARBA00022553"/>
    </source>
</evidence>
<evidence type="ECO:0000256" key="7">
    <source>
        <dbReference type="ARBA" id="ARBA00022777"/>
    </source>
</evidence>
<keyword evidence="7 14" id="KW-0418">Kinase</keyword>
<dbReference type="CDD" id="cd00082">
    <property type="entry name" value="HisKA"/>
    <property type="match status" value="1"/>
</dbReference>
<evidence type="ECO:0000259" key="12">
    <source>
        <dbReference type="PROSITE" id="PS50109"/>
    </source>
</evidence>
<gene>
    <name evidence="14" type="primary">kinA</name>
    <name evidence="14" type="ORF">CLLI_26640</name>
</gene>
<evidence type="ECO:0000313" key="14">
    <source>
        <dbReference type="EMBL" id="PRR76930.1"/>
    </source>
</evidence>
<dbReference type="InterPro" id="IPR005467">
    <property type="entry name" value="His_kinase_dom"/>
</dbReference>
<dbReference type="InterPro" id="IPR003661">
    <property type="entry name" value="HisK_dim/P_dom"/>
</dbReference>
<comment type="catalytic activity">
    <reaction evidence="1">
        <text>ATP + protein L-histidine = ADP + protein N-phospho-L-histidine.</text>
        <dbReference type="EC" id="2.7.13.3"/>
    </reaction>
</comment>
<dbReference type="Pfam" id="PF02518">
    <property type="entry name" value="HATPase_c"/>
    <property type="match status" value="1"/>
</dbReference>
<dbReference type="Gene3D" id="1.10.287.130">
    <property type="match status" value="1"/>
</dbReference>
<dbReference type="PANTHER" id="PTHR43065:SF46">
    <property type="entry name" value="C4-DICARBOXYLATE TRANSPORT SENSOR PROTEIN DCTB"/>
    <property type="match status" value="1"/>
</dbReference>
<dbReference type="Proteomes" id="UP000239706">
    <property type="component" value="Unassembled WGS sequence"/>
</dbReference>
<keyword evidence="5 14" id="KW-0808">Transferase</keyword>